<name>A0AA41K617_9FIRM</name>
<evidence type="ECO:0000256" key="1">
    <source>
        <dbReference type="SAM" id="MobiDB-lite"/>
    </source>
</evidence>
<accession>A0AA41K617</accession>
<reference evidence="2" key="1">
    <citation type="journal article" date="2021" name="Gut Microbes">
        <title>A synthetic consortium of 100 gut commensals modulates the composition and function in a colon model of the microbiome of elderly subjects.</title>
        <authorList>
            <person name="Perez M."/>
            <person name="Ntemiri A."/>
            <person name="Tan H."/>
            <person name="Harris H.M.B."/>
            <person name="Roager H.M."/>
            <person name="Ribiere C."/>
            <person name="O'Toole P.W."/>
        </authorList>
    </citation>
    <scope>NUCLEOTIDE SEQUENCE</scope>
    <source>
        <strain evidence="2">MCC335</strain>
    </source>
</reference>
<feature type="compositionally biased region" description="Basic and acidic residues" evidence="1">
    <location>
        <begin position="88"/>
        <end position="113"/>
    </location>
</feature>
<dbReference type="InterPro" id="IPR010985">
    <property type="entry name" value="Ribbon_hlx_hlx"/>
</dbReference>
<evidence type="ECO:0000313" key="2">
    <source>
        <dbReference type="EMBL" id="MBT9811226.1"/>
    </source>
</evidence>
<dbReference type="Proteomes" id="UP000708338">
    <property type="component" value="Unassembled WGS sequence"/>
</dbReference>
<dbReference type="RefSeq" id="WP_117450989.1">
    <property type="nucleotide sequence ID" value="NZ_CABJDD010000004.1"/>
</dbReference>
<dbReference type="GO" id="GO:0006355">
    <property type="term" value="P:regulation of DNA-templated transcription"/>
    <property type="evidence" value="ECO:0007669"/>
    <property type="project" value="InterPro"/>
</dbReference>
<gene>
    <name evidence="2" type="ORF">GPL26_16495</name>
</gene>
<dbReference type="AlphaFoldDB" id="A0AA41K617"/>
<organism evidence="2 3">
    <name type="scientific">Enterocloster citroniae</name>
    <dbReference type="NCBI Taxonomy" id="358743"/>
    <lineage>
        <taxon>Bacteria</taxon>
        <taxon>Bacillati</taxon>
        <taxon>Bacillota</taxon>
        <taxon>Clostridia</taxon>
        <taxon>Lachnospirales</taxon>
        <taxon>Lachnospiraceae</taxon>
        <taxon>Enterocloster</taxon>
    </lineage>
</organism>
<dbReference type="SUPFAM" id="SSF47598">
    <property type="entry name" value="Ribbon-helix-helix"/>
    <property type="match status" value="1"/>
</dbReference>
<dbReference type="Gene3D" id="1.10.1220.10">
    <property type="entry name" value="Met repressor-like"/>
    <property type="match status" value="1"/>
</dbReference>
<sequence length="119" mass="14050">MDDSRKQQYKRQNNWAKEKYKRIALNIPKEMDTPIKDKAKENNLSVNEYINTLIINDLKNIKATILNPRPALTVEEEMVLEKYNQLTERNKGKAEEKIDSLIEEQTKDNDNMQHGRLYG</sequence>
<comment type="caution">
    <text evidence="2">The sequence shown here is derived from an EMBL/GenBank/DDBJ whole genome shotgun (WGS) entry which is preliminary data.</text>
</comment>
<evidence type="ECO:0000313" key="3">
    <source>
        <dbReference type="Proteomes" id="UP000708338"/>
    </source>
</evidence>
<dbReference type="EMBL" id="WQPS01000021">
    <property type="protein sequence ID" value="MBT9811226.1"/>
    <property type="molecule type" value="Genomic_DNA"/>
</dbReference>
<proteinExistence type="predicted"/>
<feature type="region of interest" description="Disordered" evidence="1">
    <location>
        <begin position="87"/>
        <end position="119"/>
    </location>
</feature>
<protein>
    <submittedName>
        <fullName evidence="2">Uncharacterized protein</fullName>
    </submittedName>
</protein>
<dbReference type="InterPro" id="IPR013321">
    <property type="entry name" value="Arc_rbn_hlx_hlx"/>
</dbReference>